<feature type="region of interest" description="Disordered" evidence="1">
    <location>
        <begin position="82"/>
        <end position="104"/>
    </location>
</feature>
<dbReference type="EMBL" id="JAGTJQ010000012">
    <property type="protein sequence ID" value="KAH7016179.1"/>
    <property type="molecule type" value="Genomic_DNA"/>
</dbReference>
<dbReference type="AlphaFoldDB" id="A0A9P9BJN7"/>
<name>A0A9P9BJN7_9PEZI</name>
<gene>
    <name evidence="2" type="ORF">B0I36DRAFT_336982</name>
</gene>
<sequence length="186" mass="20754">MRKAVPCGHGQPRRDARTVRVHAAASRTWWLRNSGDLNCLLLDINFLYVPIMHRVGKMPASPFPWPTSIPPGANLLVDRARVPPRGTPCRSTTRPTPVQPRHRGRSCCGIGLDRAAQTQGSHVQRIPVSGSHTGRHYCYTMDDTNAAREAVPLRRPRYIDTIVSGSRIWSMLQLQLPRPGAQGRQT</sequence>
<evidence type="ECO:0000313" key="2">
    <source>
        <dbReference type="EMBL" id="KAH7016179.1"/>
    </source>
</evidence>
<evidence type="ECO:0000256" key="1">
    <source>
        <dbReference type="SAM" id="MobiDB-lite"/>
    </source>
</evidence>
<evidence type="ECO:0000313" key="3">
    <source>
        <dbReference type="Proteomes" id="UP000756346"/>
    </source>
</evidence>
<accession>A0A9P9BJN7</accession>
<comment type="caution">
    <text evidence="2">The sequence shown here is derived from an EMBL/GenBank/DDBJ whole genome shotgun (WGS) entry which is preliminary data.</text>
</comment>
<protein>
    <submittedName>
        <fullName evidence="2">Uncharacterized protein</fullName>
    </submittedName>
</protein>
<keyword evidence="3" id="KW-1185">Reference proteome</keyword>
<proteinExistence type="predicted"/>
<dbReference type="RefSeq" id="XP_046005803.1">
    <property type="nucleotide sequence ID" value="XM_046155630.1"/>
</dbReference>
<dbReference type="GeneID" id="70185176"/>
<dbReference type="Proteomes" id="UP000756346">
    <property type="component" value="Unassembled WGS sequence"/>
</dbReference>
<organism evidence="2 3">
    <name type="scientific">Microdochium trichocladiopsis</name>
    <dbReference type="NCBI Taxonomy" id="1682393"/>
    <lineage>
        <taxon>Eukaryota</taxon>
        <taxon>Fungi</taxon>
        <taxon>Dikarya</taxon>
        <taxon>Ascomycota</taxon>
        <taxon>Pezizomycotina</taxon>
        <taxon>Sordariomycetes</taxon>
        <taxon>Xylariomycetidae</taxon>
        <taxon>Xylariales</taxon>
        <taxon>Microdochiaceae</taxon>
        <taxon>Microdochium</taxon>
    </lineage>
</organism>
<reference evidence="2" key="1">
    <citation type="journal article" date="2021" name="Nat. Commun.">
        <title>Genetic determinants of endophytism in the Arabidopsis root mycobiome.</title>
        <authorList>
            <person name="Mesny F."/>
            <person name="Miyauchi S."/>
            <person name="Thiergart T."/>
            <person name="Pickel B."/>
            <person name="Atanasova L."/>
            <person name="Karlsson M."/>
            <person name="Huettel B."/>
            <person name="Barry K.W."/>
            <person name="Haridas S."/>
            <person name="Chen C."/>
            <person name="Bauer D."/>
            <person name="Andreopoulos W."/>
            <person name="Pangilinan J."/>
            <person name="LaButti K."/>
            <person name="Riley R."/>
            <person name="Lipzen A."/>
            <person name="Clum A."/>
            <person name="Drula E."/>
            <person name="Henrissat B."/>
            <person name="Kohler A."/>
            <person name="Grigoriev I.V."/>
            <person name="Martin F.M."/>
            <person name="Hacquard S."/>
        </authorList>
    </citation>
    <scope>NUCLEOTIDE SEQUENCE</scope>
    <source>
        <strain evidence="2">MPI-CAGE-CH-0230</strain>
    </source>
</reference>